<dbReference type="GO" id="GO:0005886">
    <property type="term" value="C:plasma membrane"/>
    <property type="evidence" value="ECO:0007669"/>
    <property type="project" value="UniProtKB-SubCell"/>
</dbReference>
<dbReference type="AlphaFoldDB" id="A0A6F9D781"/>
<feature type="compositionally biased region" description="Polar residues" evidence="9">
    <location>
        <begin position="900"/>
        <end position="915"/>
    </location>
</feature>
<evidence type="ECO:0000259" key="10">
    <source>
        <dbReference type="Pfam" id="PF04547"/>
    </source>
</evidence>
<evidence type="ECO:0000256" key="8">
    <source>
        <dbReference type="RuleBase" id="RU280814"/>
    </source>
</evidence>
<evidence type="ECO:0000313" key="12">
    <source>
        <dbReference type="EMBL" id="CAB3221917.1"/>
    </source>
</evidence>
<feature type="transmembrane region" description="Helical" evidence="8">
    <location>
        <begin position="321"/>
        <end position="342"/>
    </location>
</feature>
<dbReference type="InterPro" id="IPR007632">
    <property type="entry name" value="Anoctamin"/>
</dbReference>
<dbReference type="Pfam" id="PF16178">
    <property type="entry name" value="Anoct_dimer"/>
    <property type="match status" value="1"/>
</dbReference>
<name>A0A6F9D781_9ASCI</name>
<feature type="region of interest" description="Disordered" evidence="9">
    <location>
        <begin position="1"/>
        <end position="63"/>
    </location>
</feature>
<gene>
    <name evidence="12" type="primary">Ano5</name>
</gene>
<feature type="transmembrane region" description="Helical" evidence="8">
    <location>
        <begin position="476"/>
        <end position="501"/>
    </location>
</feature>
<reference evidence="12" key="1">
    <citation type="submission" date="2020-04" db="EMBL/GenBank/DDBJ databases">
        <authorList>
            <person name="Neveu A P."/>
        </authorList>
    </citation>
    <scope>NUCLEOTIDE SEQUENCE</scope>
    <source>
        <tissue evidence="12">Whole embryo</tissue>
    </source>
</reference>
<evidence type="ECO:0000256" key="2">
    <source>
        <dbReference type="ARBA" id="ARBA00009671"/>
    </source>
</evidence>
<evidence type="ECO:0000256" key="4">
    <source>
        <dbReference type="ARBA" id="ARBA00022692"/>
    </source>
</evidence>
<evidence type="ECO:0000256" key="1">
    <source>
        <dbReference type="ARBA" id="ARBA00004651"/>
    </source>
</evidence>
<feature type="transmembrane region" description="Helical" evidence="8">
    <location>
        <begin position="690"/>
        <end position="712"/>
    </location>
</feature>
<feature type="transmembrane region" description="Helical" evidence="8">
    <location>
        <begin position="841"/>
        <end position="866"/>
    </location>
</feature>
<comment type="similarity">
    <text evidence="2 8">Belongs to the anoctamin family.</text>
</comment>
<evidence type="ECO:0000256" key="6">
    <source>
        <dbReference type="ARBA" id="ARBA00023136"/>
    </source>
</evidence>
<protein>
    <recommendedName>
        <fullName evidence="8">Anoctamin</fullName>
    </recommendedName>
</protein>
<keyword evidence="4 8" id="KW-0812">Transmembrane</keyword>
<dbReference type="EMBL" id="LR782943">
    <property type="protein sequence ID" value="CAB3221917.1"/>
    <property type="molecule type" value="mRNA"/>
</dbReference>
<dbReference type="PANTHER" id="PTHR12308">
    <property type="entry name" value="ANOCTAMIN"/>
    <property type="match status" value="1"/>
</dbReference>
<dbReference type="Pfam" id="PF04547">
    <property type="entry name" value="Anoctamin"/>
    <property type="match status" value="1"/>
</dbReference>
<feature type="compositionally biased region" description="Basic and acidic residues" evidence="9">
    <location>
        <begin position="919"/>
        <end position="928"/>
    </location>
</feature>
<feature type="domain" description="Anoctamin dimerisation" evidence="11">
    <location>
        <begin position="68"/>
        <end position="296"/>
    </location>
</feature>
<comment type="subcellular location">
    <subcellularLocation>
        <location evidence="1">Cell membrane</location>
        <topology evidence="1">Multi-pass membrane protein</topology>
    </subcellularLocation>
    <subcellularLocation>
        <location evidence="8">Membrane</location>
        <topology evidence="8">Multi-pass membrane protein</topology>
    </subcellularLocation>
</comment>
<feature type="transmembrane region" description="Helical" evidence="8">
    <location>
        <begin position="521"/>
        <end position="542"/>
    </location>
</feature>
<feature type="region of interest" description="Disordered" evidence="9">
    <location>
        <begin position="896"/>
        <end position="928"/>
    </location>
</feature>
<dbReference type="PANTHER" id="PTHR12308:SF84">
    <property type="entry name" value="ANOCTAMIN"/>
    <property type="match status" value="1"/>
</dbReference>
<feature type="transmembrane region" description="Helical" evidence="8">
    <location>
        <begin position="742"/>
        <end position="764"/>
    </location>
</feature>
<organism evidence="12">
    <name type="scientific">Phallusia mammillata</name>
    <dbReference type="NCBI Taxonomy" id="59560"/>
    <lineage>
        <taxon>Eukaryota</taxon>
        <taxon>Metazoa</taxon>
        <taxon>Chordata</taxon>
        <taxon>Tunicata</taxon>
        <taxon>Ascidiacea</taxon>
        <taxon>Phlebobranchia</taxon>
        <taxon>Ascidiidae</taxon>
        <taxon>Phallusia</taxon>
    </lineage>
</organism>
<evidence type="ECO:0000259" key="11">
    <source>
        <dbReference type="Pfam" id="PF16178"/>
    </source>
</evidence>
<accession>A0A6F9D781</accession>
<feature type="transmembrane region" description="Helical" evidence="8">
    <location>
        <begin position="394"/>
        <end position="413"/>
    </location>
</feature>
<dbReference type="InterPro" id="IPR049452">
    <property type="entry name" value="Anoctamin_TM"/>
</dbReference>
<proteinExistence type="evidence at transcript level"/>
<keyword evidence="5 8" id="KW-1133">Transmembrane helix</keyword>
<keyword evidence="7" id="KW-0325">Glycoprotein</keyword>
<feature type="domain" description="Anoctamin transmembrane" evidence="10">
    <location>
        <begin position="299"/>
        <end position="884"/>
    </location>
</feature>
<evidence type="ECO:0000256" key="9">
    <source>
        <dbReference type="SAM" id="MobiDB-lite"/>
    </source>
</evidence>
<evidence type="ECO:0000256" key="3">
    <source>
        <dbReference type="ARBA" id="ARBA00022475"/>
    </source>
</evidence>
<evidence type="ECO:0000256" key="7">
    <source>
        <dbReference type="ARBA" id="ARBA00023180"/>
    </source>
</evidence>
<evidence type="ECO:0000256" key="5">
    <source>
        <dbReference type="ARBA" id="ARBA00022989"/>
    </source>
</evidence>
<keyword evidence="6 8" id="KW-0472">Membrane</keyword>
<dbReference type="GO" id="GO:0046983">
    <property type="term" value="F:protein dimerization activity"/>
    <property type="evidence" value="ECO:0007669"/>
    <property type="project" value="InterPro"/>
</dbReference>
<dbReference type="InterPro" id="IPR032394">
    <property type="entry name" value="Anoct_dimer"/>
</dbReference>
<feature type="transmembrane region" description="Helical" evidence="8">
    <location>
        <begin position="565"/>
        <end position="586"/>
    </location>
</feature>
<feature type="compositionally biased region" description="Basic and acidic residues" evidence="9">
    <location>
        <begin position="1"/>
        <end position="15"/>
    </location>
</feature>
<sequence>MEGANLHENEIGKNDEENEISVDVNILHPHSAATEHNSDSRESCGSTSSLMRKRDEHQTKKRPKATLYFKDGVRYIDYVIAYEEDEDDPKNNDKREVFERGLDKKGLILEREPKEQSQDQKTCFVKIHVPWDVCLKYAERMKMKMPLKEDRIKEPVEEDDGDIDCSCITNAWKKVLRPFTLDSAEVLEKTEPDCYTAEFTKEKMDYFDIKDEKTFFTTSERSRIAYRIMSETRFGPKPIQVGIVQLIGDGAYKAAFPLHEGRHTNNQRKMATDDNMRRLLYWEWARWGRWYKFQPLDLIRQYLGDKVALYFAWLGYYTEMLVYPTLVGLIVFIYSIATLWTYPPTRVQEVCDETYPTYAGNLTMCPVCDADCGYWQLGSTCLSAQVTHVFDNEATIFFAVFMSLWATMFLELWKRKQFRLAYDWDLVDYDEDRDLIRPEFEAQVTRERLNPITGQREPYLSAKDRYTRACLSITTVFFWVLVVIAAVFAVIVYRLVIAAVFASSVDLSSLGSLSSVATPSMLTTITASLLSLIIIMCLNFVYEKMALILTDMELPRTQIEFDDSFTFKMFCFQFVNFYSYLFYVAFFKQTFAGYPANYTYLFGEFRWDECDAGGCMYELSIQLIIIMLGKQIWNNVIELMMPWMINKYRQYKSTKVSDEQKDNEYTRWEQDYDLTAFRQMGLFYEYLEMVIQFGFVTLFVAAFPLAPVLALINNIIEIRLDANKFICELRRPLSQKCSDIGAWYYLLDFLGTLAVVTNAFTIAITSDAIPKMVYYYSYSSETYGFNTLQGYTNNSLSYFNVKDFNDRSIPTSNPLNVTVCRYRDYRAPPSANPPYALTMQYWHVIASRLAFVIVMEHIVFALKRFLDYLVPDRPRRLKQKIKREHFLVQQMLLTGDERNPQTPYSGSPTKSSSGNKFFVENEKKMTPL</sequence>
<dbReference type="GO" id="GO:0005254">
    <property type="term" value="F:chloride channel activity"/>
    <property type="evidence" value="ECO:0007669"/>
    <property type="project" value="TreeGrafter"/>
</dbReference>
<keyword evidence="3" id="KW-1003">Cell membrane</keyword>